<feature type="transmembrane region" description="Helical" evidence="1">
    <location>
        <begin position="175"/>
        <end position="197"/>
    </location>
</feature>
<dbReference type="PANTHER" id="PTHR38139:SF1">
    <property type="entry name" value="NUCLEOSIDE TRANSPORTER_FEOB GTPASE GATE DOMAIN-CONTAINING PROTEIN"/>
    <property type="match status" value="1"/>
</dbReference>
<organism evidence="2 3">
    <name type="scientific">Thermanaerovibrio velox DSM 12556</name>
    <dbReference type="NCBI Taxonomy" id="926567"/>
    <lineage>
        <taxon>Bacteria</taxon>
        <taxon>Thermotogati</taxon>
        <taxon>Synergistota</taxon>
        <taxon>Synergistia</taxon>
        <taxon>Synergistales</taxon>
        <taxon>Synergistaceae</taxon>
        <taxon>Thermanaerovibrio</taxon>
    </lineage>
</organism>
<keyword evidence="1" id="KW-1133">Transmembrane helix</keyword>
<dbReference type="InterPro" id="IPR038880">
    <property type="entry name" value="MJ0871-like"/>
</dbReference>
<dbReference type="EMBL" id="CM001377">
    <property type="protein sequence ID" value="EHM09254.1"/>
    <property type="molecule type" value="Genomic_DNA"/>
</dbReference>
<reference evidence="2 3" key="1">
    <citation type="submission" date="2011-10" db="EMBL/GenBank/DDBJ databases">
        <title>The Noncontiguous Finished genome of Thermanaerovibrio velox DSM 12556.</title>
        <authorList>
            <consortium name="US DOE Joint Genome Institute (JGI-PGF)"/>
            <person name="Lucas S."/>
            <person name="Copeland A."/>
            <person name="Lapidus A."/>
            <person name="Glavina del Rio T."/>
            <person name="Dalin E."/>
            <person name="Tice H."/>
            <person name="Bruce D."/>
            <person name="Goodwin L."/>
            <person name="Pitluck S."/>
            <person name="Peters L."/>
            <person name="Mikhailova N."/>
            <person name="Teshima H."/>
            <person name="Kyrpides N."/>
            <person name="Mavromatis K."/>
            <person name="Ivanova N."/>
            <person name="Markowitz V."/>
            <person name="Cheng J.-F."/>
            <person name="Hugenholtz P."/>
            <person name="Woyke T."/>
            <person name="Wu D."/>
            <person name="Spring S."/>
            <person name="Brambilla E.-M."/>
            <person name="Klenk H.-P."/>
            <person name="Eisen J.A."/>
        </authorList>
    </citation>
    <scope>NUCLEOTIDE SEQUENCE [LARGE SCALE GENOMIC DNA]</scope>
    <source>
        <strain evidence="2 3">DSM 12556</strain>
    </source>
</reference>
<name>H0UMV9_9BACT</name>
<dbReference type="STRING" id="926567.TheveDRAFT_0065"/>
<keyword evidence="1" id="KW-0472">Membrane</keyword>
<evidence type="ECO:0000256" key="1">
    <source>
        <dbReference type="SAM" id="Phobius"/>
    </source>
</evidence>
<evidence type="ECO:0000313" key="2">
    <source>
        <dbReference type="EMBL" id="EHM09254.1"/>
    </source>
</evidence>
<dbReference type="OrthoDB" id="4168at2"/>
<evidence type="ECO:0000313" key="3">
    <source>
        <dbReference type="Proteomes" id="UP000005730"/>
    </source>
</evidence>
<keyword evidence="1" id="KW-0812">Transmembrane</keyword>
<dbReference type="HOGENOM" id="CLU_935969_0_0_0"/>
<dbReference type="Proteomes" id="UP000005730">
    <property type="component" value="Chromosome"/>
</dbReference>
<proteinExistence type="predicted"/>
<dbReference type="PANTHER" id="PTHR38139">
    <property type="entry name" value="GATE DOMAIN-CONTAINING PROTEIN"/>
    <property type="match status" value="1"/>
</dbReference>
<feature type="transmembrane region" description="Helical" evidence="1">
    <location>
        <begin position="282"/>
        <end position="305"/>
    </location>
</feature>
<protein>
    <recommendedName>
        <fullName evidence="4">Nucleoside recognition protein</fullName>
    </recommendedName>
</protein>
<sequence>MEIKGLLLAEARLTASILAGALAGEALVRLRITDAVFRPIRNLLSKCRINRHALSAMAVSVASPRLGAAILSSAHREGRITRDDAVFGTLCLAFPAYIKRWLATAPVAVGLAGNLGLLYSIVLITRSACRFILCLLLLLRRGSGEPIAFGLPQDSCHGANCEGHPHGKEVSLIRLTLRSLPMAWGFFALTFFLMPHLEAAVLGTLKGKVSPSALAVVTSALMHSSASLASAQGALSSGALSLKGALLALLAGNCIGTFSRVLRQNMGYWVGIFPPEVLRPLAIWHVGTLLLFEALSMALVGLWWYR</sequence>
<dbReference type="RefSeq" id="WP_006582746.1">
    <property type="nucleotide sequence ID" value="NZ_CM001377.1"/>
</dbReference>
<keyword evidence="3" id="KW-1185">Reference proteome</keyword>
<gene>
    <name evidence="2" type="ORF">TheveDRAFT_0065</name>
</gene>
<accession>H0UMV9</accession>
<dbReference type="eggNOG" id="COG3366">
    <property type="taxonomic scope" value="Bacteria"/>
</dbReference>
<evidence type="ECO:0008006" key="4">
    <source>
        <dbReference type="Google" id="ProtNLM"/>
    </source>
</evidence>
<dbReference type="AlphaFoldDB" id="H0UMV9"/>